<dbReference type="AlphaFoldDB" id="A0A1J5SLA3"/>
<dbReference type="EMBL" id="MLJW01000030">
    <property type="protein sequence ID" value="OIR08715.1"/>
    <property type="molecule type" value="Genomic_DNA"/>
</dbReference>
<dbReference type="GO" id="GO:0006096">
    <property type="term" value="P:glycolytic process"/>
    <property type="evidence" value="ECO:0007669"/>
    <property type="project" value="InterPro"/>
</dbReference>
<dbReference type="GO" id="GO:0004340">
    <property type="term" value="F:glucokinase activity"/>
    <property type="evidence" value="ECO:0007669"/>
    <property type="project" value="UniProtKB-EC"/>
</dbReference>
<keyword evidence="2 3" id="KW-0418">Kinase</keyword>
<organism evidence="3">
    <name type="scientific">mine drainage metagenome</name>
    <dbReference type="NCBI Taxonomy" id="410659"/>
    <lineage>
        <taxon>unclassified sequences</taxon>
        <taxon>metagenomes</taxon>
        <taxon>ecological metagenomes</taxon>
    </lineage>
</organism>
<dbReference type="PANTHER" id="PTHR47363">
    <property type="entry name" value="GLUCOKINASE"/>
    <property type="match status" value="1"/>
</dbReference>
<dbReference type="NCBIfam" id="TIGR00749">
    <property type="entry name" value="glk"/>
    <property type="match status" value="1"/>
</dbReference>
<gene>
    <name evidence="3" type="primary">glk_3</name>
    <name evidence="3" type="ORF">GALL_90990</name>
</gene>
<dbReference type="HAMAP" id="MF_00524">
    <property type="entry name" value="Glucokinase"/>
    <property type="match status" value="1"/>
</dbReference>
<dbReference type="InterPro" id="IPR003836">
    <property type="entry name" value="Glucokinase"/>
</dbReference>
<dbReference type="InterPro" id="IPR043129">
    <property type="entry name" value="ATPase_NBD"/>
</dbReference>
<protein>
    <submittedName>
        <fullName evidence="3">Glucokinase</fullName>
        <ecNumber evidence="3">2.7.1.2</ecNumber>
    </submittedName>
</protein>
<dbReference type="EC" id="2.7.1.2" evidence="3"/>
<dbReference type="SUPFAM" id="SSF53067">
    <property type="entry name" value="Actin-like ATPase domain"/>
    <property type="match status" value="1"/>
</dbReference>
<reference evidence="3" key="1">
    <citation type="submission" date="2016-10" db="EMBL/GenBank/DDBJ databases">
        <title>Sequence of Gallionella enrichment culture.</title>
        <authorList>
            <person name="Poehlein A."/>
            <person name="Muehling M."/>
            <person name="Daniel R."/>
        </authorList>
    </citation>
    <scope>NUCLEOTIDE SEQUENCE</scope>
</reference>
<sequence length="326" mass="35109">MSSAIVGDIGGTKTRLAMVEVVGTRVDIEREIIYPSRNFAAFEDLLADFLTGVQVPAHAAFGIAGPVLGRVVRTTNLPWFIDAEVLQQRFGFRACSLLNDLESIACGLPALEAADFSSLQQGEAGARGNAAIIAAGTGLGEAGLYWDGARHHPYATEGGHASFCPQNDLEIDLLRYLQRLYGHVSWERVVSGMGLVDLHEFLRVYRKSSVPKWLIDEMRAGDAAAAISRAASAGSDDICIETMDCFVHFYGAEAGNLALKTMSRGGVYVAGGIAPRILPMLQGSTFMEAFLGKGRLRHVLEAMPVRVVLNERAALYGPALRATRPE</sequence>
<dbReference type="GO" id="GO:0005524">
    <property type="term" value="F:ATP binding"/>
    <property type="evidence" value="ECO:0007669"/>
    <property type="project" value="InterPro"/>
</dbReference>
<dbReference type="Pfam" id="PF02685">
    <property type="entry name" value="Glucokinase"/>
    <property type="match status" value="1"/>
</dbReference>
<dbReference type="CDD" id="cd24008">
    <property type="entry name" value="ASKHA_NBD_GLK"/>
    <property type="match status" value="1"/>
</dbReference>
<dbReference type="PANTHER" id="PTHR47363:SF1">
    <property type="entry name" value="GLUCOKINASE"/>
    <property type="match status" value="1"/>
</dbReference>
<name>A0A1J5SLA3_9ZZZZ</name>
<proteinExistence type="inferred from homology"/>
<keyword evidence="1 3" id="KW-0808">Transferase</keyword>
<dbReference type="Gene3D" id="3.40.367.20">
    <property type="match status" value="1"/>
</dbReference>
<dbReference type="GO" id="GO:0005536">
    <property type="term" value="F:D-glucose binding"/>
    <property type="evidence" value="ECO:0007669"/>
    <property type="project" value="InterPro"/>
</dbReference>
<dbReference type="Gene3D" id="3.30.420.40">
    <property type="match status" value="1"/>
</dbReference>
<accession>A0A1J5SLA3</accession>
<evidence type="ECO:0000256" key="1">
    <source>
        <dbReference type="ARBA" id="ARBA00022679"/>
    </source>
</evidence>
<evidence type="ECO:0000256" key="2">
    <source>
        <dbReference type="ARBA" id="ARBA00022777"/>
    </source>
</evidence>
<comment type="caution">
    <text evidence="3">The sequence shown here is derived from an EMBL/GenBank/DDBJ whole genome shotgun (WGS) entry which is preliminary data.</text>
</comment>
<evidence type="ECO:0000313" key="3">
    <source>
        <dbReference type="EMBL" id="OIR08715.1"/>
    </source>
</evidence>